<organism evidence="1 2">
    <name type="scientific">Sclerotinia sclerotiorum (strain ATCC 18683 / 1980 / Ss-1)</name>
    <name type="common">White mold</name>
    <name type="synonym">Whetzelinia sclerotiorum</name>
    <dbReference type="NCBI Taxonomy" id="665079"/>
    <lineage>
        <taxon>Eukaryota</taxon>
        <taxon>Fungi</taxon>
        <taxon>Dikarya</taxon>
        <taxon>Ascomycota</taxon>
        <taxon>Pezizomycotina</taxon>
        <taxon>Leotiomycetes</taxon>
        <taxon>Helotiales</taxon>
        <taxon>Sclerotiniaceae</taxon>
        <taxon>Sclerotinia</taxon>
    </lineage>
</organism>
<proteinExistence type="predicted"/>
<dbReference type="InParanoid" id="A7E4J4"/>
<reference evidence="2" key="1">
    <citation type="journal article" date="2011" name="PLoS Genet.">
        <title>Genomic analysis of the necrotrophic fungal pathogens Sclerotinia sclerotiorum and Botrytis cinerea.</title>
        <authorList>
            <person name="Amselem J."/>
            <person name="Cuomo C.A."/>
            <person name="van Kan J.A."/>
            <person name="Viaud M."/>
            <person name="Benito E.P."/>
            <person name="Couloux A."/>
            <person name="Coutinho P.M."/>
            <person name="de Vries R.P."/>
            <person name="Dyer P.S."/>
            <person name="Fillinger S."/>
            <person name="Fournier E."/>
            <person name="Gout L."/>
            <person name="Hahn M."/>
            <person name="Kohn L."/>
            <person name="Lapalu N."/>
            <person name="Plummer K.M."/>
            <person name="Pradier J.M."/>
            <person name="Quevillon E."/>
            <person name="Sharon A."/>
            <person name="Simon A."/>
            <person name="ten Have A."/>
            <person name="Tudzynski B."/>
            <person name="Tudzynski P."/>
            <person name="Wincker P."/>
            <person name="Andrew M."/>
            <person name="Anthouard V."/>
            <person name="Beever R.E."/>
            <person name="Beffa R."/>
            <person name="Benoit I."/>
            <person name="Bouzid O."/>
            <person name="Brault B."/>
            <person name="Chen Z."/>
            <person name="Choquer M."/>
            <person name="Collemare J."/>
            <person name="Cotton P."/>
            <person name="Danchin E.G."/>
            <person name="Da Silva C."/>
            <person name="Gautier A."/>
            <person name="Giraud C."/>
            <person name="Giraud T."/>
            <person name="Gonzalez C."/>
            <person name="Grossetete S."/>
            <person name="Guldener U."/>
            <person name="Henrissat B."/>
            <person name="Howlett B.J."/>
            <person name="Kodira C."/>
            <person name="Kretschmer M."/>
            <person name="Lappartient A."/>
            <person name="Leroch M."/>
            <person name="Levis C."/>
            <person name="Mauceli E."/>
            <person name="Neuveglise C."/>
            <person name="Oeser B."/>
            <person name="Pearson M."/>
            <person name="Poulain J."/>
            <person name="Poussereau N."/>
            <person name="Quesneville H."/>
            <person name="Rascle C."/>
            <person name="Schumacher J."/>
            <person name="Segurens B."/>
            <person name="Sexton A."/>
            <person name="Silva E."/>
            <person name="Sirven C."/>
            <person name="Soanes D.M."/>
            <person name="Talbot N.J."/>
            <person name="Templeton M."/>
            <person name="Yandava C."/>
            <person name="Yarden O."/>
            <person name="Zeng Q."/>
            <person name="Rollins J.A."/>
            <person name="Lebrun M.H."/>
            <person name="Dickman M."/>
        </authorList>
    </citation>
    <scope>NUCLEOTIDE SEQUENCE [LARGE SCALE GENOMIC DNA]</scope>
    <source>
        <strain evidence="2">ATCC 18683 / 1980 / Ss-1</strain>
    </source>
</reference>
<name>A7E4J4_SCLS1</name>
<evidence type="ECO:0000313" key="2">
    <source>
        <dbReference type="Proteomes" id="UP000001312"/>
    </source>
</evidence>
<dbReference type="Proteomes" id="UP000001312">
    <property type="component" value="Unassembled WGS sequence"/>
</dbReference>
<protein>
    <submittedName>
        <fullName evidence="1">Uncharacterized protein</fullName>
    </submittedName>
</protein>
<sequence>MDILRTARAFSASLSVDLTIGKDGIAQYPGDLSPISAPNEKEEVDGVQSSVVLEGEGRSKKYRGNRIVGNRHTNICRLPSIVVH</sequence>
<dbReference type="AlphaFoldDB" id="A7E4J4"/>
<gene>
    <name evidence="1" type="ORF">SS1G_00216</name>
</gene>
<keyword evidence="2" id="KW-1185">Reference proteome</keyword>
<accession>A7E4J4</accession>
<evidence type="ECO:0000313" key="1">
    <source>
        <dbReference type="EMBL" id="EDN90816.1"/>
    </source>
</evidence>
<dbReference type="EMBL" id="CH476621">
    <property type="protein sequence ID" value="EDN90816.1"/>
    <property type="molecule type" value="Genomic_DNA"/>
</dbReference>
<dbReference type="HOGENOM" id="CLU_2528817_0_0_1"/>
<dbReference type="RefSeq" id="XP_001598130.1">
    <property type="nucleotide sequence ID" value="XM_001598080.1"/>
</dbReference>
<dbReference type="GeneID" id="5494745"/>
<dbReference type="KEGG" id="ssl:SS1G_00216"/>